<reference evidence="1" key="1">
    <citation type="submission" date="2021-06" db="EMBL/GenBank/DDBJ databases">
        <authorList>
            <person name="Kallberg Y."/>
            <person name="Tangrot J."/>
            <person name="Rosling A."/>
        </authorList>
    </citation>
    <scope>NUCLEOTIDE SEQUENCE</scope>
    <source>
        <strain evidence="1">87-6 pot B 2015</strain>
    </source>
</reference>
<gene>
    <name evidence="1" type="ORF">FMOSSE_LOCUS14658</name>
</gene>
<dbReference type="EMBL" id="CAJVPP010011983">
    <property type="protein sequence ID" value="CAG8716237.1"/>
    <property type="molecule type" value="Genomic_DNA"/>
</dbReference>
<dbReference type="Proteomes" id="UP000789375">
    <property type="component" value="Unassembled WGS sequence"/>
</dbReference>
<organism evidence="1 2">
    <name type="scientific">Funneliformis mosseae</name>
    <name type="common">Endomycorrhizal fungus</name>
    <name type="synonym">Glomus mosseae</name>
    <dbReference type="NCBI Taxonomy" id="27381"/>
    <lineage>
        <taxon>Eukaryota</taxon>
        <taxon>Fungi</taxon>
        <taxon>Fungi incertae sedis</taxon>
        <taxon>Mucoromycota</taxon>
        <taxon>Glomeromycotina</taxon>
        <taxon>Glomeromycetes</taxon>
        <taxon>Glomerales</taxon>
        <taxon>Glomeraceae</taxon>
        <taxon>Funneliformis</taxon>
    </lineage>
</organism>
<accession>A0A9N9I1D6</accession>
<sequence length="81" mass="9515">IEKTSNQICEILVDMYLYPDEDFIDFMEQDIKNIGDKKIDSYNEKDDLIISRVLNLNAKVFINNLDKIIEDNSLEENSVKK</sequence>
<dbReference type="AlphaFoldDB" id="A0A9N9I1D6"/>
<proteinExistence type="predicted"/>
<keyword evidence="2" id="KW-1185">Reference proteome</keyword>
<evidence type="ECO:0000313" key="1">
    <source>
        <dbReference type="EMBL" id="CAG8716237.1"/>
    </source>
</evidence>
<comment type="caution">
    <text evidence="1">The sequence shown here is derived from an EMBL/GenBank/DDBJ whole genome shotgun (WGS) entry which is preliminary data.</text>
</comment>
<protein>
    <submittedName>
        <fullName evidence="1">4020_t:CDS:1</fullName>
    </submittedName>
</protein>
<evidence type="ECO:0000313" key="2">
    <source>
        <dbReference type="Proteomes" id="UP000789375"/>
    </source>
</evidence>
<name>A0A9N9I1D6_FUNMO</name>
<feature type="non-terminal residue" evidence="1">
    <location>
        <position position="1"/>
    </location>
</feature>